<evidence type="ECO:0008006" key="9">
    <source>
        <dbReference type="Google" id="ProtNLM"/>
    </source>
</evidence>
<organism evidence="8">
    <name type="scientific">bioreactor metagenome</name>
    <dbReference type="NCBI Taxonomy" id="1076179"/>
    <lineage>
        <taxon>unclassified sequences</taxon>
        <taxon>metagenomes</taxon>
        <taxon>ecological metagenomes</taxon>
    </lineage>
</organism>
<feature type="transmembrane region" description="Helical" evidence="7">
    <location>
        <begin position="72"/>
        <end position="97"/>
    </location>
</feature>
<dbReference type="GO" id="GO:0015109">
    <property type="term" value="F:chromate transmembrane transporter activity"/>
    <property type="evidence" value="ECO:0007669"/>
    <property type="project" value="InterPro"/>
</dbReference>
<dbReference type="Pfam" id="PF02417">
    <property type="entry name" value="Chromate_transp"/>
    <property type="match status" value="1"/>
</dbReference>
<feature type="transmembrane region" description="Helical" evidence="7">
    <location>
        <begin position="109"/>
        <end position="129"/>
    </location>
</feature>
<feature type="transmembrane region" description="Helical" evidence="7">
    <location>
        <begin position="170"/>
        <end position="185"/>
    </location>
</feature>
<dbReference type="EMBL" id="VSSQ01044613">
    <property type="protein sequence ID" value="MPM98448.1"/>
    <property type="molecule type" value="Genomic_DNA"/>
</dbReference>
<comment type="caution">
    <text evidence="8">The sequence shown here is derived from an EMBL/GenBank/DDBJ whole genome shotgun (WGS) entry which is preliminary data.</text>
</comment>
<accession>A0A645EBF3</accession>
<evidence type="ECO:0000256" key="4">
    <source>
        <dbReference type="ARBA" id="ARBA00022692"/>
    </source>
</evidence>
<comment type="similarity">
    <text evidence="2">Belongs to the chromate ion transporter (CHR) (TC 2.A.51) family.</text>
</comment>
<evidence type="ECO:0000256" key="3">
    <source>
        <dbReference type="ARBA" id="ARBA00022475"/>
    </source>
</evidence>
<evidence type="ECO:0000313" key="8">
    <source>
        <dbReference type="EMBL" id="MPM98448.1"/>
    </source>
</evidence>
<dbReference type="InterPro" id="IPR052518">
    <property type="entry name" value="CHR_Transporter"/>
</dbReference>
<keyword evidence="5 7" id="KW-1133">Transmembrane helix</keyword>
<evidence type="ECO:0000256" key="7">
    <source>
        <dbReference type="SAM" id="Phobius"/>
    </source>
</evidence>
<name>A0A645EBF3_9ZZZZ</name>
<feature type="transmembrane region" description="Helical" evidence="7">
    <location>
        <begin position="14"/>
        <end position="32"/>
    </location>
</feature>
<evidence type="ECO:0000256" key="1">
    <source>
        <dbReference type="ARBA" id="ARBA00004651"/>
    </source>
</evidence>
<evidence type="ECO:0000256" key="5">
    <source>
        <dbReference type="ARBA" id="ARBA00022989"/>
    </source>
</evidence>
<protein>
    <recommendedName>
        <fullName evidence="9">Chromate transport protein</fullName>
    </recommendedName>
</protein>
<comment type="subcellular location">
    <subcellularLocation>
        <location evidence="1">Cell membrane</location>
        <topology evidence="1">Multi-pass membrane protein</topology>
    </subcellularLocation>
</comment>
<dbReference type="AlphaFoldDB" id="A0A645EBF3"/>
<keyword evidence="4 7" id="KW-0812">Transmembrane</keyword>
<keyword evidence="6 7" id="KW-0472">Membrane</keyword>
<feature type="transmembrane region" description="Helical" evidence="7">
    <location>
        <begin position="141"/>
        <end position="164"/>
    </location>
</feature>
<dbReference type="InterPro" id="IPR003370">
    <property type="entry name" value="Chromate_transpt"/>
</dbReference>
<dbReference type="GO" id="GO:0005886">
    <property type="term" value="C:plasma membrane"/>
    <property type="evidence" value="ECO:0007669"/>
    <property type="project" value="UniProtKB-SubCell"/>
</dbReference>
<reference evidence="8" key="1">
    <citation type="submission" date="2019-08" db="EMBL/GenBank/DDBJ databases">
        <authorList>
            <person name="Kucharzyk K."/>
            <person name="Murdoch R.W."/>
            <person name="Higgins S."/>
            <person name="Loffler F."/>
        </authorList>
    </citation>
    <scope>NUCLEOTIDE SEQUENCE</scope>
</reference>
<dbReference type="PANTHER" id="PTHR43663:SF1">
    <property type="entry name" value="CHROMATE TRANSPORTER"/>
    <property type="match status" value="1"/>
</dbReference>
<keyword evidence="3" id="KW-1003">Cell membrane</keyword>
<proteinExistence type="inferred from homology"/>
<evidence type="ECO:0000256" key="6">
    <source>
        <dbReference type="ARBA" id="ARBA00023136"/>
    </source>
</evidence>
<dbReference type="PANTHER" id="PTHR43663">
    <property type="entry name" value="CHROMATE TRANSPORT PROTEIN-RELATED"/>
    <property type="match status" value="1"/>
</dbReference>
<evidence type="ECO:0000256" key="2">
    <source>
        <dbReference type="ARBA" id="ARBA00005262"/>
    </source>
</evidence>
<sequence>MTYLLLFAEFFKTGLFAIGGGLATLPFLFDIADRYPWFDRPMLLDMIAVSESTPGPIGVNVATYAGFSTGGLLGALIATFGLVLPSYIVIVIIAQFLAKFSSSATVKSVFYGIRPAATGMIAAAGFAVVRTTLLYTDRFSGFNSLLSVLNIPSIILFAVTYYLYIRFNKHPVFYIAGAAVIGIIFKL</sequence>
<gene>
    <name evidence="8" type="ORF">SDC9_145634</name>
</gene>